<dbReference type="InterPro" id="IPR012495">
    <property type="entry name" value="TadE-like_dom"/>
</dbReference>
<dbReference type="PATRIC" id="fig|47853.6.peg.574"/>
<evidence type="ECO:0000313" key="3">
    <source>
        <dbReference type="EMBL" id="KIR66662.1"/>
    </source>
</evidence>
<keyword evidence="1" id="KW-1133">Transmembrane helix</keyword>
<gene>
    <name evidence="3" type="ORF">TK50_02700</name>
</gene>
<comment type="caution">
    <text evidence="3">The sequence shown here is derived from an EMBL/GenBank/DDBJ whole genome shotgun (WGS) entry which is preliminary data.</text>
</comment>
<evidence type="ECO:0000256" key="1">
    <source>
        <dbReference type="SAM" id="Phobius"/>
    </source>
</evidence>
<dbReference type="OrthoDB" id="4869119at2"/>
<dbReference type="EMBL" id="JXSX01000001">
    <property type="protein sequence ID" value="KIR66662.1"/>
    <property type="molecule type" value="Genomic_DNA"/>
</dbReference>
<feature type="transmembrane region" description="Helical" evidence="1">
    <location>
        <begin position="12"/>
        <end position="35"/>
    </location>
</feature>
<dbReference type="Pfam" id="PF07811">
    <property type="entry name" value="TadE"/>
    <property type="match status" value="1"/>
</dbReference>
<dbReference type="GeneID" id="301303087"/>
<proteinExistence type="predicted"/>
<protein>
    <submittedName>
        <fullName evidence="3">Pilus assembly protein TadE</fullName>
    </submittedName>
</protein>
<evidence type="ECO:0000259" key="2">
    <source>
        <dbReference type="Pfam" id="PF07811"/>
    </source>
</evidence>
<keyword evidence="1" id="KW-0812">Transmembrane</keyword>
<evidence type="ECO:0000313" key="4">
    <source>
        <dbReference type="Proteomes" id="UP000032254"/>
    </source>
</evidence>
<feature type="domain" description="TadE-like" evidence="2">
    <location>
        <begin position="12"/>
        <end position="54"/>
    </location>
</feature>
<keyword evidence="1" id="KW-0472">Membrane</keyword>
<organism evidence="3 4">
    <name type="scientific">Micromonospora haikouensis</name>
    <dbReference type="NCBI Taxonomy" id="686309"/>
    <lineage>
        <taxon>Bacteria</taxon>
        <taxon>Bacillati</taxon>
        <taxon>Actinomycetota</taxon>
        <taxon>Actinomycetes</taxon>
        <taxon>Micromonosporales</taxon>
        <taxon>Micromonosporaceae</taxon>
        <taxon>Micromonospora</taxon>
    </lineage>
</organism>
<dbReference type="AlphaFoldDB" id="A0A0D0V715"/>
<accession>A0A0D0V715</accession>
<sequence length="159" mass="16435">MSRRRRPAAERGSVAIEVAVLAPAFIGLMVLAGVAGRTAIAQEAVQSAAHDAARAASISRDAETARDRALAAAQSQLDWQRANCAGQPTLTLRGSVGGSPVSFAEAFDSGPGTTAAVTVQVTCTVTFTDIDLALLPDMAGSRTISASFTSPLDRYRSRS</sequence>
<keyword evidence="4" id="KW-1185">Reference proteome</keyword>
<dbReference type="Proteomes" id="UP000032254">
    <property type="component" value="Unassembled WGS sequence"/>
</dbReference>
<reference evidence="3 4" key="1">
    <citation type="submission" date="2015-01" db="EMBL/GenBank/DDBJ databases">
        <title>Sequencing and annotation of Micromonospora carbonacea strain JXNU-1 genome.</title>
        <authorList>
            <person name="Long Z."/>
            <person name="Huang Y."/>
            <person name="Jiang Y."/>
        </authorList>
    </citation>
    <scope>NUCLEOTIDE SEQUENCE [LARGE SCALE GENOMIC DNA]</scope>
    <source>
        <strain evidence="3 4">JXNU-1</strain>
    </source>
</reference>
<name>A0A0D0V715_9ACTN</name>
<dbReference type="RefSeq" id="WP_043963704.1">
    <property type="nucleotide sequence ID" value="NZ_JBEZEP010000001.1"/>
</dbReference>